<dbReference type="OrthoDB" id="2962993at2759"/>
<dbReference type="AlphaFoldDB" id="A0A3N4MA61"/>
<dbReference type="SUPFAM" id="SSF56801">
    <property type="entry name" value="Acetyl-CoA synthetase-like"/>
    <property type="match status" value="1"/>
</dbReference>
<name>A0A3N4MA61_9PEZI</name>
<protein>
    <submittedName>
        <fullName evidence="3">Acetyl-CoA synthetase-like protein</fullName>
    </submittedName>
</protein>
<dbReference type="Pfam" id="PF00501">
    <property type="entry name" value="AMP-binding"/>
    <property type="match status" value="1"/>
</dbReference>
<feature type="domain" description="AMP-dependent synthetase/ligase" evidence="1">
    <location>
        <begin position="113"/>
        <end position="467"/>
    </location>
</feature>
<keyword evidence="4" id="KW-1185">Reference proteome</keyword>
<sequence>MPHSPPSSLCSIKGGRRISTTSGYPAPSTAYKLLSDLSLPALPLFKSLASHPPSKVAIIDYNHHHPISTPHAHTYSNLLQSISLGRTRLLQLYGAPAADLDTGTGTNELCNLHGARVAFLVGNSFNWVATLFAVWAAGGVAVPLCAAHQLKEMAYVVADSGAGLVLGSREFLEKVEEVVEVVRREKGVQLEGGVRVGGIEGLFSPPPSGEGEVGPAGVVLPKSDIDTSTLLYKRALIIYTSGTTSLPKGVVTTHLHLSAQSASLKLAWNYSPTDHLLHILPLHHVHGILNCTLTPLLSGATIEFLLQPFNAANVLTRLAQGAPGGGREKITLLMAVPTIYTRLLERYHSADMGSEQRVALTQALSSLRLAVSGSSSLPTSVRSAWAEISGGGSLLERYGMTEVGMAVSCGLDSTLQPAGAVGWVLPGYEVGLRSQSPPQSSSPNPTGTIAQEGEVLIRGPGVFTEYWNRPSSTTSSEFLPASYTPDTILTPGLGTPFPELEKQAIVGVGEGVDIPTPLSPSSYPWFKTGDFARLSPPLPLSTPTLTTPPLILLGRLTTDILKSGSEKLSALEIEHAILQTSLPISEVAVVGLPSLKWGDLVAAVVVLKPGHGVDEGWDEERVERDLRAELKRCVAGWKVPKVVRVVETLGRNAMGKVAKRDLVRRVFPGWRGEEN</sequence>
<dbReference type="PANTHER" id="PTHR43201">
    <property type="entry name" value="ACYL-COA SYNTHETASE"/>
    <property type="match status" value="1"/>
</dbReference>
<dbReference type="Pfam" id="PF13193">
    <property type="entry name" value="AMP-binding_C"/>
    <property type="match status" value="1"/>
</dbReference>
<accession>A0A3N4MA61</accession>
<reference evidence="3 4" key="1">
    <citation type="journal article" date="2018" name="Nat. Ecol. Evol.">
        <title>Pezizomycetes genomes reveal the molecular basis of ectomycorrhizal truffle lifestyle.</title>
        <authorList>
            <person name="Murat C."/>
            <person name="Payen T."/>
            <person name="Noel B."/>
            <person name="Kuo A."/>
            <person name="Morin E."/>
            <person name="Chen J."/>
            <person name="Kohler A."/>
            <person name="Krizsan K."/>
            <person name="Balestrini R."/>
            <person name="Da Silva C."/>
            <person name="Montanini B."/>
            <person name="Hainaut M."/>
            <person name="Levati E."/>
            <person name="Barry K.W."/>
            <person name="Belfiori B."/>
            <person name="Cichocki N."/>
            <person name="Clum A."/>
            <person name="Dockter R.B."/>
            <person name="Fauchery L."/>
            <person name="Guy J."/>
            <person name="Iotti M."/>
            <person name="Le Tacon F."/>
            <person name="Lindquist E.A."/>
            <person name="Lipzen A."/>
            <person name="Malagnac F."/>
            <person name="Mello A."/>
            <person name="Molinier V."/>
            <person name="Miyauchi S."/>
            <person name="Poulain J."/>
            <person name="Riccioni C."/>
            <person name="Rubini A."/>
            <person name="Sitrit Y."/>
            <person name="Splivallo R."/>
            <person name="Traeger S."/>
            <person name="Wang M."/>
            <person name="Zifcakova L."/>
            <person name="Wipf D."/>
            <person name="Zambonelli A."/>
            <person name="Paolocci F."/>
            <person name="Nowrousian M."/>
            <person name="Ottonello S."/>
            <person name="Baldrian P."/>
            <person name="Spatafora J.W."/>
            <person name="Henrissat B."/>
            <person name="Nagy L.G."/>
            <person name="Aury J.M."/>
            <person name="Wincker P."/>
            <person name="Grigoriev I.V."/>
            <person name="Bonfante P."/>
            <person name="Martin F.M."/>
        </authorList>
    </citation>
    <scope>NUCLEOTIDE SEQUENCE [LARGE SCALE GENOMIC DNA]</scope>
    <source>
        <strain evidence="3 4">ATCC MYA-4762</strain>
    </source>
</reference>
<dbReference type="Gene3D" id="3.40.50.12780">
    <property type="entry name" value="N-terminal domain of ligase-like"/>
    <property type="match status" value="1"/>
</dbReference>
<dbReference type="EMBL" id="ML121528">
    <property type="protein sequence ID" value="RPB29161.1"/>
    <property type="molecule type" value="Genomic_DNA"/>
</dbReference>
<evidence type="ECO:0000259" key="1">
    <source>
        <dbReference type="Pfam" id="PF00501"/>
    </source>
</evidence>
<dbReference type="InterPro" id="IPR000873">
    <property type="entry name" value="AMP-dep_synth/lig_dom"/>
</dbReference>
<evidence type="ECO:0000313" key="3">
    <source>
        <dbReference type="EMBL" id="RPB29161.1"/>
    </source>
</evidence>
<gene>
    <name evidence="3" type="ORF">L211DRAFT_833033</name>
</gene>
<proteinExistence type="predicted"/>
<dbReference type="InterPro" id="IPR042099">
    <property type="entry name" value="ANL_N_sf"/>
</dbReference>
<evidence type="ECO:0000313" key="4">
    <source>
        <dbReference type="Proteomes" id="UP000267821"/>
    </source>
</evidence>
<dbReference type="InterPro" id="IPR025110">
    <property type="entry name" value="AMP-bd_C"/>
</dbReference>
<organism evidence="3 4">
    <name type="scientific">Terfezia boudieri ATCC MYA-4762</name>
    <dbReference type="NCBI Taxonomy" id="1051890"/>
    <lineage>
        <taxon>Eukaryota</taxon>
        <taxon>Fungi</taxon>
        <taxon>Dikarya</taxon>
        <taxon>Ascomycota</taxon>
        <taxon>Pezizomycotina</taxon>
        <taxon>Pezizomycetes</taxon>
        <taxon>Pezizales</taxon>
        <taxon>Pezizaceae</taxon>
        <taxon>Terfezia</taxon>
    </lineage>
</organism>
<dbReference type="PROSITE" id="PS00455">
    <property type="entry name" value="AMP_BINDING"/>
    <property type="match status" value="1"/>
</dbReference>
<dbReference type="GO" id="GO:0006631">
    <property type="term" value="P:fatty acid metabolic process"/>
    <property type="evidence" value="ECO:0007669"/>
    <property type="project" value="TreeGrafter"/>
</dbReference>
<dbReference type="InParanoid" id="A0A3N4MA61"/>
<dbReference type="GO" id="GO:0031956">
    <property type="term" value="F:medium-chain fatty acid-CoA ligase activity"/>
    <property type="evidence" value="ECO:0007669"/>
    <property type="project" value="TreeGrafter"/>
</dbReference>
<dbReference type="PANTHER" id="PTHR43201:SF28">
    <property type="entry name" value="ENZYME, PUTATIVE (AFU_ORTHOLOGUE AFUA_7G01530)-RELATED"/>
    <property type="match status" value="1"/>
</dbReference>
<evidence type="ECO:0000259" key="2">
    <source>
        <dbReference type="Pfam" id="PF13193"/>
    </source>
</evidence>
<feature type="domain" description="AMP-binding enzyme C-terminal" evidence="2">
    <location>
        <begin position="572"/>
        <end position="656"/>
    </location>
</feature>
<dbReference type="STRING" id="1051890.A0A3N4MA61"/>
<dbReference type="Gene3D" id="3.30.300.30">
    <property type="match status" value="1"/>
</dbReference>
<dbReference type="InterPro" id="IPR020845">
    <property type="entry name" value="AMP-binding_CS"/>
</dbReference>
<dbReference type="InterPro" id="IPR045851">
    <property type="entry name" value="AMP-bd_C_sf"/>
</dbReference>
<dbReference type="Proteomes" id="UP000267821">
    <property type="component" value="Unassembled WGS sequence"/>
</dbReference>